<evidence type="ECO:0000256" key="2">
    <source>
        <dbReference type="ARBA" id="ARBA00022475"/>
    </source>
</evidence>
<name>A0A5J6WUE3_9GAMM</name>
<feature type="transmembrane region" description="Helical" evidence="6">
    <location>
        <begin position="316"/>
        <end position="338"/>
    </location>
</feature>
<dbReference type="EMBL" id="CP040449">
    <property type="protein sequence ID" value="QFI53801.1"/>
    <property type="molecule type" value="Genomic_DNA"/>
</dbReference>
<feature type="transmembrane region" description="Helical" evidence="6">
    <location>
        <begin position="269"/>
        <end position="295"/>
    </location>
</feature>
<feature type="transmembrane region" description="Helical" evidence="6">
    <location>
        <begin position="90"/>
        <end position="114"/>
    </location>
</feature>
<evidence type="ECO:0000256" key="6">
    <source>
        <dbReference type="SAM" id="Phobius"/>
    </source>
</evidence>
<dbReference type="GO" id="GO:0005886">
    <property type="term" value="C:plasma membrane"/>
    <property type="evidence" value="ECO:0007669"/>
    <property type="project" value="UniProtKB-SubCell"/>
</dbReference>
<feature type="transmembrane region" description="Helical" evidence="6">
    <location>
        <begin position="379"/>
        <end position="406"/>
    </location>
</feature>
<proteinExistence type="predicted"/>
<organism evidence="7 8">
    <name type="scientific">Aeromonas simiae</name>
    <dbReference type="NCBI Taxonomy" id="218936"/>
    <lineage>
        <taxon>Bacteria</taxon>
        <taxon>Pseudomonadati</taxon>
        <taxon>Pseudomonadota</taxon>
        <taxon>Gammaproteobacteria</taxon>
        <taxon>Aeromonadales</taxon>
        <taxon>Aeromonadaceae</taxon>
        <taxon>Aeromonas</taxon>
    </lineage>
</organism>
<accession>A0A5J6WUE3</accession>
<gene>
    <name evidence="7" type="primary">yjeH</name>
    <name evidence="7" type="ORF">FE240_03210</name>
</gene>
<evidence type="ECO:0000256" key="5">
    <source>
        <dbReference type="ARBA" id="ARBA00023136"/>
    </source>
</evidence>
<dbReference type="InterPro" id="IPR050367">
    <property type="entry name" value="APC_superfamily"/>
</dbReference>
<keyword evidence="2" id="KW-1003">Cell membrane</keyword>
<feature type="transmembrane region" description="Helical" evidence="6">
    <location>
        <begin position="145"/>
        <end position="164"/>
    </location>
</feature>
<keyword evidence="3 6" id="KW-0812">Transmembrane</keyword>
<dbReference type="Gene3D" id="1.20.1740.10">
    <property type="entry name" value="Amino acid/polyamine transporter I"/>
    <property type="match status" value="1"/>
</dbReference>
<dbReference type="PANTHER" id="PTHR42770:SF13">
    <property type="entry name" value="L-METHIONINE_BRANCHED-CHAIN AMINO ACID EXPORTER YJEH"/>
    <property type="match status" value="1"/>
</dbReference>
<keyword evidence="4 6" id="KW-1133">Transmembrane helix</keyword>
<dbReference type="KEGG" id="asim:FE240_03210"/>
<evidence type="ECO:0000256" key="1">
    <source>
        <dbReference type="ARBA" id="ARBA00004651"/>
    </source>
</evidence>
<dbReference type="PIRSF" id="PIRSF006060">
    <property type="entry name" value="AA_transporter"/>
    <property type="match status" value="1"/>
</dbReference>
<evidence type="ECO:0000313" key="7">
    <source>
        <dbReference type="EMBL" id="QFI53801.1"/>
    </source>
</evidence>
<feature type="transmembrane region" description="Helical" evidence="6">
    <location>
        <begin position="216"/>
        <end position="234"/>
    </location>
</feature>
<protein>
    <submittedName>
        <fullName evidence="7">L-methionine/branched-chain amino acid transporter</fullName>
    </submittedName>
</protein>
<reference evidence="7 8" key="1">
    <citation type="submission" date="2019-05" db="EMBL/GenBank/DDBJ databases">
        <title>OXA-830, a novel chromosomally encoded expanded-spectrum class D beta-lactamase in Aeromonas simiae.</title>
        <authorList>
            <person name="Zhou W."/>
            <person name="Chen Q."/>
        </authorList>
    </citation>
    <scope>NUCLEOTIDE SEQUENCE [LARGE SCALE GENOMIC DNA]</scope>
    <source>
        <strain evidence="7 8">A6</strain>
    </source>
</reference>
<evidence type="ECO:0000313" key="8">
    <source>
        <dbReference type="Proteomes" id="UP000594034"/>
    </source>
</evidence>
<feature type="transmembrane region" description="Helical" evidence="6">
    <location>
        <begin position="43"/>
        <end position="60"/>
    </location>
</feature>
<dbReference type="GO" id="GO:0022857">
    <property type="term" value="F:transmembrane transporter activity"/>
    <property type="evidence" value="ECO:0007669"/>
    <property type="project" value="InterPro"/>
</dbReference>
<dbReference type="AlphaFoldDB" id="A0A5J6WUE3"/>
<evidence type="ECO:0000256" key="3">
    <source>
        <dbReference type="ARBA" id="ARBA00022692"/>
    </source>
</evidence>
<keyword evidence="8" id="KW-1185">Reference proteome</keyword>
<feature type="transmembrane region" description="Helical" evidence="6">
    <location>
        <begin position="184"/>
        <end position="204"/>
    </location>
</feature>
<dbReference type="Proteomes" id="UP000594034">
    <property type="component" value="Chromosome"/>
</dbReference>
<dbReference type="RefSeq" id="WP_193003352.1">
    <property type="nucleotide sequence ID" value="NZ_CP040449.1"/>
</dbReference>
<dbReference type="Pfam" id="PF13520">
    <property type="entry name" value="AA_permease_2"/>
    <property type="match status" value="1"/>
</dbReference>
<dbReference type="InterPro" id="IPR002293">
    <property type="entry name" value="AA/rel_permease1"/>
</dbReference>
<sequence length="423" mass="45488">MSRLKKELGLWQGMGLLATSLLGTGIFVVPATAAALAGSASLWAWLLLITLVLPIAFTFARLGRRYPHAGGAPHLIGLAFGNGAERFSAFLFLAVLPVGLPAALSMAAGFWHALFEMNAVTLWLVQLATLLGVYLLGLRGARSSGNLQLLIALAILALTLLVWFKGDLAISDGVRALPTQAEWPAMSTALAVMFWCYVGLEAFAHLGEEFKRPERDYPLALLGGVLLAGVIYWANSVAVLKFGHYGSEAQNTTAIPALLADLFGPEAKVLAALLGYLSCFASINIYLQGFARLIWSMAREGKLPAPLARLTARGSPLNALSLVLGVCLLSITLILWWQLPLDKLIRYANGNFILVYLLSMAAGFVLLPRIGKWLAGLSALLCLAVFVALAEESAYVLLLAIGYGLWRWGRRWLATRTTSSASH</sequence>
<dbReference type="PANTHER" id="PTHR42770">
    <property type="entry name" value="AMINO ACID TRANSPORTER-RELATED"/>
    <property type="match status" value="1"/>
</dbReference>
<feature type="transmembrane region" description="Helical" evidence="6">
    <location>
        <begin position="120"/>
        <end position="138"/>
    </location>
</feature>
<feature type="transmembrane region" description="Helical" evidence="6">
    <location>
        <begin position="344"/>
        <end position="367"/>
    </location>
</feature>
<keyword evidence="5 6" id="KW-0472">Membrane</keyword>
<evidence type="ECO:0000256" key="4">
    <source>
        <dbReference type="ARBA" id="ARBA00022989"/>
    </source>
</evidence>
<comment type="subcellular location">
    <subcellularLocation>
        <location evidence="1">Cell membrane</location>
        <topology evidence="1">Multi-pass membrane protein</topology>
    </subcellularLocation>
</comment>
<dbReference type="NCBIfam" id="NF008245">
    <property type="entry name" value="PRK11021.1"/>
    <property type="match status" value="1"/>
</dbReference>